<keyword evidence="3" id="KW-1185">Reference proteome</keyword>
<comment type="caution">
    <text evidence="2">The sequence shown here is derived from an EMBL/GenBank/DDBJ whole genome shotgun (WGS) entry which is preliminary data.</text>
</comment>
<evidence type="ECO:0000256" key="1">
    <source>
        <dbReference type="SAM" id="MobiDB-lite"/>
    </source>
</evidence>
<dbReference type="AlphaFoldDB" id="A0A9P7A4P1"/>
<name>A0A9P7A4P1_9AGAM</name>
<accession>A0A9P7A4P1</accession>
<proteinExistence type="predicted"/>
<feature type="region of interest" description="Disordered" evidence="1">
    <location>
        <begin position="35"/>
        <end position="76"/>
    </location>
</feature>
<feature type="compositionally biased region" description="Basic residues" evidence="1">
    <location>
        <begin position="40"/>
        <end position="54"/>
    </location>
</feature>
<evidence type="ECO:0000313" key="2">
    <source>
        <dbReference type="EMBL" id="KAG1781391.1"/>
    </source>
</evidence>
<feature type="region of interest" description="Disordered" evidence="1">
    <location>
        <begin position="1"/>
        <end position="22"/>
    </location>
</feature>
<dbReference type="OrthoDB" id="2676196at2759"/>
<gene>
    <name evidence="2" type="ORF">EV702DRAFT_1193578</name>
</gene>
<protein>
    <submittedName>
        <fullName evidence="2">Uncharacterized protein</fullName>
    </submittedName>
</protein>
<dbReference type="Proteomes" id="UP000714275">
    <property type="component" value="Unassembled WGS sequence"/>
</dbReference>
<reference evidence="2" key="1">
    <citation type="journal article" date="2020" name="New Phytol.">
        <title>Comparative genomics reveals dynamic genome evolution in host specialist ectomycorrhizal fungi.</title>
        <authorList>
            <person name="Lofgren L.A."/>
            <person name="Nguyen N.H."/>
            <person name="Vilgalys R."/>
            <person name="Ruytinx J."/>
            <person name="Liao H.L."/>
            <person name="Branco S."/>
            <person name="Kuo A."/>
            <person name="LaButti K."/>
            <person name="Lipzen A."/>
            <person name="Andreopoulos W."/>
            <person name="Pangilinan J."/>
            <person name="Riley R."/>
            <person name="Hundley H."/>
            <person name="Na H."/>
            <person name="Barry K."/>
            <person name="Grigoriev I.V."/>
            <person name="Stajich J.E."/>
            <person name="Kennedy P.G."/>
        </authorList>
    </citation>
    <scope>NUCLEOTIDE SEQUENCE</scope>
    <source>
        <strain evidence="2">DOB743</strain>
    </source>
</reference>
<feature type="compositionally biased region" description="Polar residues" evidence="1">
    <location>
        <begin position="62"/>
        <end position="72"/>
    </location>
</feature>
<sequence>MGRPQLHKTEEAQLKAARRSNRKYYVKNKREIGLKMAMNYRHKRDNTTKSKRRNLPSASLAPKQSVSESSFTPPSPAAHKNCVIYDIEDAQSNLVVISAELKPLFIKMVQDFQDNREAVQAHLSQHLETLERIQEYLQTLDDNSPSNASDLGRAAAAGVMCWSKAITMATEELWCYSATREMDEEMNLKFLHGGLLYQTIV</sequence>
<organism evidence="2 3">
    <name type="scientific">Suillus placidus</name>
    <dbReference type="NCBI Taxonomy" id="48579"/>
    <lineage>
        <taxon>Eukaryota</taxon>
        <taxon>Fungi</taxon>
        <taxon>Dikarya</taxon>
        <taxon>Basidiomycota</taxon>
        <taxon>Agaricomycotina</taxon>
        <taxon>Agaricomycetes</taxon>
        <taxon>Agaricomycetidae</taxon>
        <taxon>Boletales</taxon>
        <taxon>Suillineae</taxon>
        <taxon>Suillaceae</taxon>
        <taxon>Suillus</taxon>
    </lineage>
</organism>
<evidence type="ECO:0000313" key="3">
    <source>
        <dbReference type="Proteomes" id="UP000714275"/>
    </source>
</evidence>
<dbReference type="EMBL" id="JABBWD010000006">
    <property type="protein sequence ID" value="KAG1781391.1"/>
    <property type="molecule type" value="Genomic_DNA"/>
</dbReference>